<dbReference type="GO" id="GO:0007165">
    <property type="term" value="P:signal transduction"/>
    <property type="evidence" value="ECO:0007669"/>
    <property type="project" value="InterPro"/>
</dbReference>
<evidence type="ECO:0000313" key="4">
    <source>
        <dbReference type="Proteomes" id="UP000049983"/>
    </source>
</evidence>
<proteinExistence type="predicted"/>
<dbReference type="Proteomes" id="UP000049983">
    <property type="component" value="Unassembled WGS sequence"/>
</dbReference>
<accession>A0A0M6ZG43</accession>
<feature type="compositionally biased region" description="Acidic residues" evidence="1">
    <location>
        <begin position="483"/>
        <end position="492"/>
    </location>
</feature>
<evidence type="ECO:0000256" key="1">
    <source>
        <dbReference type="SAM" id="MobiDB-lite"/>
    </source>
</evidence>
<evidence type="ECO:0000259" key="2">
    <source>
        <dbReference type="PROSITE" id="PS50104"/>
    </source>
</evidence>
<dbReference type="Gene3D" id="3.40.50.10140">
    <property type="entry name" value="Toll/interleukin-1 receptor homology (TIR) domain"/>
    <property type="match status" value="1"/>
</dbReference>
<dbReference type="Pfam" id="PF13676">
    <property type="entry name" value="TIR_2"/>
    <property type="match status" value="1"/>
</dbReference>
<reference evidence="4" key="1">
    <citation type="submission" date="2015-07" db="EMBL/GenBank/DDBJ databases">
        <authorList>
            <person name="Rodrigo-Torres Lidia"/>
            <person name="Arahal R.David."/>
        </authorList>
    </citation>
    <scope>NUCLEOTIDE SEQUENCE [LARGE SCALE GENOMIC DNA]</scope>
    <source>
        <strain evidence="4">CECT 5096</strain>
    </source>
</reference>
<dbReference type="SUPFAM" id="SSF52200">
    <property type="entry name" value="Toll/Interleukin receptor TIR domain"/>
    <property type="match status" value="1"/>
</dbReference>
<dbReference type="EMBL" id="CXWC01000011">
    <property type="protein sequence ID" value="CTQ73979.1"/>
    <property type="molecule type" value="Genomic_DNA"/>
</dbReference>
<feature type="region of interest" description="Disordered" evidence="1">
    <location>
        <begin position="465"/>
        <end position="492"/>
    </location>
</feature>
<dbReference type="InterPro" id="IPR035897">
    <property type="entry name" value="Toll_tir_struct_dom_sf"/>
</dbReference>
<sequence length="492" mass="55777">MEAQQQRDVVFISHATPGDNAFSIWLASRLALAGYNVWCDQEKLLGGEDFWKDIERVIRNQAAKMILVVSKNAFDAERLLRDGIAKEVALADIMKKSLSDQYFLVPVRIDQTSFSNFPIDFIRLNGIDCQQNWADGLHRIIKVLERDDVARSRAPHPSIAGWRDVHQELSKTISSVREKLQTNWLAVTAVPETLRFYEVQRELKQNELRSIASECALPCFDHGRLLVSFADLTELQTALGPSVPISSRGTLKTDDFLIGETGDILGIAPRDAKNKISSLFRQAWDNTLRAKGLTPYEMANQKLAWWFPEGLVEDEQLRYTDFNGKPRKRAVRGTRGKKDGPDDTVIPRYYWHLGFTAKPYSTEVPYIAIQPRIIISEDGQTPLANKTRLNSVRRSVTSMWFNERWRGLILGFANWLADSGDEIKLAVSASEAIRLRKVPMTFDADFGITADPVNLETDDEELASFEASETHERLNDPAFRSLDEDEDNDVDG</sequence>
<dbReference type="STRING" id="311410.LA5095_00730"/>
<gene>
    <name evidence="3" type="ORF">LA5096_03870</name>
</gene>
<feature type="domain" description="TIR" evidence="2">
    <location>
        <begin position="6"/>
        <end position="169"/>
    </location>
</feature>
<dbReference type="RefSeq" id="WP_158510334.1">
    <property type="nucleotide sequence ID" value="NZ_CXWA01000005.1"/>
</dbReference>
<dbReference type="PROSITE" id="PS50104">
    <property type="entry name" value="TIR"/>
    <property type="match status" value="1"/>
</dbReference>
<organism evidence="3 4">
    <name type="scientific">Roseibium album</name>
    <dbReference type="NCBI Taxonomy" id="311410"/>
    <lineage>
        <taxon>Bacteria</taxon>
        <taxon>Pseudomonadati</taxon>
        <taxon>Pseudomonadota</taxon>
        <taxon>Alphaproteobacteria</taxon>
        <taxon>Hyphomicrobiales</taxon>
        <taxon>Stappiaceae</taxon>
        <taxon>Roseibium</taxon>
    </lineage>
</organism>
<name>A0A0M6ZG43_9HYPH</name>
<dbReference type="GeneID" id="97671198"/>
<dbReference type="AlphaFoldDB" id="A0A0M6ZG43"/>
<evidence type="ECO:0000313" key="3">
    <source>
        <dbReference type="EMBL" id="CTQ73979.1"/>
    </source>
</evidence>
<keyword evidence="4" id="KW-1185">Reference proteome</keyword>
<protein>
    <recommendedName>
        <fullName evidence="2">TIR domain-containing protein</fullName>
    </recommendedName>
</protein>
<dbReference type="InterPro" id="IPR000157">
    <property type="entry name" value="TIR_dom"/>
</dbReference>